<organism evidence="1 2">
    <name type="scientific">Botrytis byssoidea</name>
    <dbReference type="NCBI Taxonomy" id="139641"/>
    <lineage>
        <taxon>Eukaryota</taxon>
        <taxon>Fungi</taxon>
        <taxon>Dikarya</taxon>
        <taxon>Ascomycota</taxon>
        <taxon>Pezizomycotina</taxon>
        <taxon>Leotiomycetes</taxon>
        <taxon>Helotiales</taxon>
        <taxon>Sclerotiniaceae</taxon>
        <taxon>Botrytis</taxon>
    </lineage>
</organism>
<dbReference type="RefSeq" id="XP_038732773.1">
    <property type="nucleotide sequence ID" value="XM_038876297.1"/>
</dbReference>
<accession>A0A9P5IQW5</accession>
<dbReference type="AlphaFoldDB" id="A0A9P5IQW5"/>
<name>A0A9P5IQW5_9HELO</name>
<evidence type="ECO:0000313" key="2">
    <source>
        <dbReference type="Proteomes" id="UP000710849"/>
    </source>
</evidence>
<gene>
    <name evidence="1" type="ORF">EAE97_005784</name>
</gene>
<comment type="caution">
    <text evidence="1">The sequence shown here is derived from an EMBL/GenBank/DDBJ whole genome shotgun (WGS) entry which is preliminary data.</text>
</comment>
<dbReference type="EMBL" id="RCSW01000010">
    <property type="protein sequence ID" value="KAF7943714.1"/>
    <property type="molecule type" value="Genomic_DNA"/>
</dbReference>
<protein>
    <submittedName>
        <fullName evidence="1">Uncharacterized protein</fullName>
    </submittedName>
</protein>
<evidence type="ECO:0000313" key="1">
    <source>
        <dbReference type="EMBL" id="KAF7943714.1"/>
    </source>
</evidence>
<keyword evidence="2" id="KW-1185">Reference proteome</keyword>
<dbReference type="GeneID" id="62149373"/>
<proteinExistence type="predicted"/>
<sequence>MECLCMQDYPASEYHAKKDIRQETTQFIARFKVLTQSMNRPVALKVSSTIRHYHDPIKLSILLHEIYYTASLTVAQFHCKTALHNLVHIKTAQSHLSLRLTINPARLF</sequence>
<reference evidence="1 2" key="1">
    <citation type="journal article" date="2020" name="Genome Biol. Evol.">
        <title>Comparative genomics of Sclerotiniaceae.</title>
        <authorList>
            <person name="Valero Jimenez C.A."/>
            <person name="Steentjes M."/>
            <person name="Scholten O.E."/>
            <person name="Van Kan J.A.L."/>
        </authorList>
    </citation>
    <scope>NUCLEOTIDE SEQUENCE [LARGE SCALE GENOMIC DNA]</scope>
    <source>
        <strain evidence="1 2">MUCL 94</strain>
    </source>
</reference>
<dbReference type="Proteomes" id="UP000710849">
    <property type="component" value="Unassembled WGS sequence"/>
</dbReference>